<dbReference type="PROSITE" id="PS00041">
    <property type="entry name" value="HTH_ARAC_FAMILY_1"/>
    <property type="match status" value="1"/>
</dbReference>
<dbReference type="Pfam" id="PF12833">
    <property type="entry name" value="HTH_18"/>
    <property type="match status" value="1"/>
</dbReference>
<protein>
    <submittedName>
        <fullName evidence="5">AraC family transcriptional regulator</fullName>
    </submittedName>
</protein>
<dbReference type="SMART" id="SM00342">
    <property type="entry name" value="HTH_ARAC"/>
    <property type="match status" value="1"/>
</dbReference>
<dbReference type="InterPro" id="IPR011051">
    <property type="entry name" value="RmlC_Cupin_sf"/>
</dbReference>
<dbReference type="InterPro" id="IPR018060">
    <property type="entry name" value="HTH_AraC"/>
</dbReference>
<feature type="domain" description="HTH araC/xylS-type" evidence="4">
    <location>
        <begin position="180"/>
        <end position="279"/>
    </location>
</feature>
<keyword evidence="1" id="KW-0805">Transcription regulation</keyword>
<evidence type="ECO:0000313" key="5">
    <source>
        <dbReference type="EMBL" id="MDT0553543.1"/>
    </source>
</evidence>
<dbReference type="RefSeq" id="WP_311593591.1">
    <property type="nucleotide sequence ID" value="NZ_JAVRHV010000004.1"/>
</dbReference>
<dbReference type="EMBL" id="JAVRHV010000004">
    <property type="protein sequence ID" value="MDT0553543.1"/>
    <property type="molecule type" value="Genomic_DNA"/>
</dbReference>
<accession>A0ABU2Y8Z5</accession>
<dbReference type="PANTHER" id="PTHR43280:SF27">
    <property type="entry name" value="TRANSCRIPTIONAL REGULATOR MTLR"/>
    <property type="match status" value="1"/>
</dbReference>
<gene>
    <name evidence="5" type="ORF">RM519_09830</name>
</gene>
<dbReference type="PROSITE" id="PS01124">
    <property type="entry name" value="HTH_ARAC_FAMILY_2"/>
    <property type="match status" value="1"/>
</dbReference>
<dbReference type="Gene3D" id="2.60.120.10">
    <property type="entry name" value="Jelly Rolls"/>
    <property type="match status" value="1"/>
</dbReference>
<evidence type="ECO:0000256" key="2">
    <source>
        <dbReference type="ARBA" id="ARBA00023125"/>
    </source>
</evidence>
<dbReference type="InterPro" id="IPR014710">
    <property type="entry name" value="RmlC-like_jellyroll"/>
</dbReference>
<keyword evidence="6" id="KW-1185">Reference proteome</keyword>
<evidence type="ECO:0000256" key="1">
    <source>
        <dbReference type="ARBA" id="ARBA00023015"/>
    </source>
</evidence>
<sequence>MKVLPFKISKPENEAFIYQEDKEIAFYNKLHQHEEIQISFIKSGEGSLIIGDTITDYKTDDIIVIGSNLPHVFNSDLESEVPSFMMTLFFSKFSFGNLFFELNEFRSLKKFFKQSEYGVKLTSNKDRLKELFLNLPKSTKLQRFILLFEIMQVIIKSDCDQISSFVYQKNYKDDEGKRMGDIYDFTFQHFSEPITLPQIASVANMTTNAFCKYFKQRTNKTYFQLLTEVRIEHSCKLLTKDRDLSIAEIALQSGFQNISNFNRKFKSVKQMTPTSYKNR</sequence>
<keyword evidence="2" id="KW-0238">DNA-binding</keyword>
<evidence type="ECO:0000313" key="6">
    <source>
        <dbReference type="Proteomes" id="UP001252186"/>
    </source>
</evidence>
<comment type="caution">
    <text evidence="5">The sequence shown here is derived from an EMBL/GenBank/DDBJ whole genome shotgun (WGS) entry which is preliminary data.</text>
</comment>
<proteinExistence type="predicted"/>
<dbReference type="InterPro" id="IPR018062">
    <property type="entry name" value="HTH_AraC-typ_CS"/>
</dbReference>
<dbReference type="Proteomes" id="UP001252186">
    <property type="component" value="Unassembled WGS sequence"/>
</dbReference>
<dbReference type="Gene3D" id="1.10.10.60">
    <property type="entry name" value="Homeodomain-like"/>
    <property type="match status" value="2"/>
</dbReference>
<evidence type="ECO:0000256" key="3">
    <source>
        <dbReference type="ARBA" id="ARBA00023163"/>
    </source>
</evidence>
<dbReference type="InterPro" id="IPR009057">
    <property type="entry name" value="Homeodomain-like_sf"/>
</dbReference>
<name>A0ABU2Y8Z5_9FLAO</name>
<dbReference type="PANTHER" id="PTHR43280">
    <property type="entry name" value="ARAC-FAMILY TRANSCRIPTIONAL REGULATOR"/>
    <property type="match status" value="1"/>
</dbReference>
<keyword evidence="3" id="KW-0804">Transcription</keyword>
<organism evidence="5 6">
    <name type="scientific">Urechidicola vernalis</name>
    <dbReference type="NCBI Taxonomy" id="3075600"/>
    <lineage>
        <taxon>Bacteria</taxon>
        <taxon>Pseudomonadati</taxon>
        <taxon>Bacteroidota</taxon>
        <taxon>Flavobacteriia</taxon>
        <taxon>Flavobacteriales</taxon>
        <taxon>Flavobacteriaceae</taxon>
        <taxon>Urechidicola</taxon>
    </lineage>
</organism>
<dbReference type="SUPFAM" id="SSF51182">
    <property type="entry name" value="RmlC-like cupins"/>
    <property type="match status" value="1"/>
</dbReference>
<reference evidence="5 6" key="1">
    <citation type="submission" date="2023-09" db="EMBL/GenBank/DDBJ databases">
        <authorList>
            <person name="Rey-Velasco X."/>
        </authorList>
    </citation>
    <scope>NUCLEOTIDE SEQUENCE [LARGE SCALE GENOMIC DNA]</scope>
    <source>
        <strain evidence="5 6">P050</strain>
    </source>
</reference>
<dbReference type="SUPFAM" id="SSF46689">
    <property type="entry name" value="Homeodomain-like"/>
    <property type="match status" value="2"/>
</dbReference>
<evidence type="ECO:0000259" key="4">
    <source>
        <dbReference type="PROSITE" id="PS01124"/>
    </source>
</evidence>